<dbReference type="KEGG" id="dpx:DAPPUDRAFT_96622"/>
<organism evidence="2 3">
    <name type="scientific">Daphnia pulex</name>
    <name type="common">Water flea</name>
    <dbReference type="NCBI Taxonomy" id="6669"/>
    <lineage>
        <taxon>Eukaryota</taxon>
        <taxon>Metazoa</taxon>
        <taxon>Ecdysozoa</taxon>
        <taxon>Arthropoda</taxon>
        <taxon>Crustacea</taxon>
        <taxon>Branchiopoda</taxon>
        <taxon>Diplostraca</taxon>
        <taxon>Cladocera</taxon>
        <taxon>Anomopoda</taxon>
        <taxon>Daphniidae</taxon>
        <taxon>Daphnia</taxon>
    </lineage>
</organism>
<feature type="compositionally biased region" description="Low complexity" evidence="1">
    <location>
        <begin position="150"/>
        <end position="162"/>
    </location>
</feature>
<feature type="region of interest" description="Disordered" evidence="1">
    <location>
        <begin position="139"/>
        <end position="168"/>
    </location>
</feature>
<name>E9FYF0_DAPPU</name>
<feature type="compositionally biased region" description="Low complexity" evidence="1">
    <location>
        <begin position="83"/>
        <end position="103"/>
    </location>
</feature>
<evidence type="ECO:0000313" key="2">
    <source>
        <dbReference type="EMBL" id="EFX87519.1"/>
    </source>
</evidence>
<dbReference type="HOGENOM" id="CLU_1588184_0_0_1"/>
<sequence length="168" mass="17830">MVKPSRLSGSPSEPSLYSSWTDHHPGHPGQHHLHHHPGSDGPHHHLGGHQSHSDDHVHHQVAMKNGVTVAPPAHPPSMLNLWNSSGTTSNSGSNNNNNSNTEDITNDEAEDDNNDASANNHPSAGEINDLSHQAALSPSAIGSIKGKNRTTTNNTTATTTTTSPNIRF</sequence>
<dbReference type="InParanoid" id="E9FYF0"/>
<evidence type="ECO:0000256" key="1">
    <source>
        <dbReference type="SAM" id="MobiDB-lite"/>
    </source>
</evidence>
<accession>E9FYF0</accession>
<feature type="compositionally biased region" description="Acidic residues" evidence="1">
    <location>
        <begin position="104"/>
        <end position="114"/>
    </location>
</feature>
<proteinExistence type="predicted"/>
<protein>
    <submittedName>
        <fullName evidence="2">Uncharacterized protein</fullName>
    </submittedName>
</protein>
<dbReference type="AlphaFoldDB" id="E9FYF0"/>
<evidence type="ECO:0000313" key="3">
    <source>
        <dbReference type="Proteomes" id="UP000000305"/>
    </source>
</evidence>
<feature type="region of interest" description="Disordered" evidence="1">
    <location>
        <begin position="1"/>
        <end position="126"/>
    </location>
</feature>
<keyword evidence="3" id="KW-1185">Reference proteome</keyword>
<feature type="compositionally biased region" description="Low complexity" evidence="1">
    <location>
        <begin position="7"/>
        <end position="19"/>
    </location>
</feature>
<dbReference type="EMBL" id="GL732527">
    <property type="protein sequence ID" value="EFX87519.1"/>
    <property type="molecule type" value="Genomic_DNA"/>
</dbReference>
<reference evidence="2 3" key="1">
    <citation type="journal article" date="2011" name="Science">
        <title>The ecoresponsive genome of Daphnia pulex.</title>
        <authorList>
            <person name="Colbourne J.K."/>
            <person name="Pfrender M.E."/>
            <person name="Gilbert D."/>
            <person name="Thomas W.K."/>
            <person name="Tucker A."/>
            <person name="Oakley T.H."/>
            <person name="Tokishita S."/>
            <person name="Aerts A."/>
            <person name="Arnold G.J."/>
            <person name="Basu M.K."/>
            <person name="Bauer D.J."/>
            <person name="Caceres C.E."/>
            <person name="Carmel L."/>
            <person name="Casola C."/>
            <person name="Choi J.H."/>
            <person name="Detter J.C."/>
            <person name="Dong Q."/>
            <person name="Dusheyko S."/>
            <person name="Eads B.D."/>
            <person name="Frohlich T."/>
            <person name="Geiler-Samerotte K.A."/>
            <person name="Gerlach D."/>
            <person name="Hatcher P."/>
            <person name="Jogdeo S."/>
            <person name="Krijgsveld J."/>
            <person name="Kriventseva E.V."/>
            <person name="Kultz D."/>
            <person name="Laforsch C."/>
            <person name="Lindquist E."/>
            <person name="Lopez J."/>
            <person name="Manak J.R."/>
            <person name="Muller J."/>
            <person name="Pangilinan J."/>
            <person name="Patwardhan R.P."/>
            <person name="Pitluck S."/>
            <person name="Pritham E.J."/>
            <person name="Rechtsteiner A."/>
            <person name="Rho M."/>
            <person name="Rogozin I.B."/>
            <person name="Sakarya O."/>
            <person name="Salamov A."/>
            <person name="Schaack S."/>
            <person name="Shapiro H."/>
            <person name="Shiga Y."/>
            <person name="Skalitzky C."/>
            <person name="Smith Z."/>
            <person name="Souvorov A."/>
            <person name="Sung W."/>
            <person name="Tang Z."/>
            <person name="Tsuchiya D."/>
            <person name="Tu H."/>
            <person name="Vos H."/>
            <person name="Wang M."/>
            <person name="Wolf Y.I."/>
            <person name="Yamagata H."/>
            <person name="Yamada T."/>
            <person name="Ye Y."/>
            <person name="Shaw J.R."/>
            <person name="Andrews J."/>
            <person name="Crease T.J."/>
            <person name="Tang H."/>
            <person name="Lucas S.M."/>
            <person name="Robertson H.M."/>
            <person name="Bork P."/>
            <person name="Koonin E.V."/>
            <person name="Zdobnov E.M."/>
            <person name="Grigoriev I.V."/>
            <person name="Lynch M."/>
            <person name="Boore J.L."/>
        </authorList>
    </citation>
    <scope>NUCLEOTIDE SEQUENCE [LARGE SCALE GENOMIC DNA]</scope>
</reference>
<dbReference type="Proteomes" id="UP000000305">
    <property type="component" value="Unassembled WGS sequence"/>
</dbReference>
<gene>
    <name evidence="2" type="ORF">DAPPUDRAFT_96622</name>
</gene>